<name>A0A5B8Y1K8_9DELT</name>
<dbReference type="GO" id="GO:0032259">
    <property type="term" value="P:methylation"/>
    <property type="evidence" value="ECO:0007669"/>
    <property type="project" value="UniProtKB-KW"/>
</dbReference>
<proteinExistence type="predicted"/>
<evidence type="ECO:0000313" key="3">
    <source>
        <dbReference type="Proteomes" id="UP000321595"/>
    </source>
</evidence>
<dbReference type="RefSeq" id="WP_146963059.1">
    <property type="nucleotide sequence ID" value="NZ_CP042467.1"/>
</dbReference>
<dbReference type="GO" id="GO:0008168">
    <property type="term" value="F:methyltransferase activity"/>
    <property type="evidence" value="ECO:0007669"/>
    <property type="project" value="UniProtKB-KW"/>
</dbReference>
<dbReference type="Pfam" id="PF13649">
    <property type="entry name" value="Methyltransf_25"/>
    <property type="match status" value="1"/>
</dbReference>
<keyword evidence="2" id="KW-0808">Transferase</keyword>
<reference evidence="2 3" key="1">
    <citation type="submission" date="2019-08" db="EMBL/GenBank/DDBJ databases">
        <authorList>
            <person name="Liang Q."/>
        </authorList>
    </citation>
    <scope>NUCLEOTIDE SEQUENCE [LARGE SCALE GENOMIC DNA]</scope>
    <source>
        <strain evidence="2 3">V1718</strain>
    </source>
</reference>
<protein>
    <submittedName>
        <fullName evidence="2">Methyltransferase domain-containing protein</fullName>
    </submittedName>
</protein>
<dbReference type="OrthoDB" id="5499187at2"/>
<evidence type="ECO:0000313" key="2">
    <source>
        <dbReference type="EMBL" id="QED29826.1"/>
    </source>
</evidence>
<dbReference type="InterPro" id="IPR041698">
    <property type="entry name" value="Methyltransf_25"/>
</dbReference>
<feature type="domain" description="Methyltransferase" evidence="1">
    <location>
        <begin position="55"/>
        <end position="138"/>
    </location>
</feature>
<keyword evidence="2" id="KW-0489">Methyltransferase</keyword>
<dbReference type="InterPro" id="IPR029063">
    <property type="entry name" value="SAM-dependent_MTases_sf"/>
</dbReference>
<dbReference type="Proteomes" id="UP000321595">
    <property type="component" value="Chromosome"/>
</dbReference>
<gene>
    <name evidence="2" type="ORF">FRD01_21850</name>
</gene>
<keyword evidence="3" id="KW-1185">Reference proteome</keyword>
<accession>A0A5B8Y1K8</accession>
<evidence type="ECO:0000259" key="1">
    <source>
        <dbReference type="Pfam" id="PF13649"/>
    </source>
</evidence>
<dbReference type="Gene3D" id="3.40.50.150">
    <property type="entry name" value="Vaccinia Virus protein VP39"/>
    <property type="match status" value="1"/>
</dbReference>
<organism evidence="2 3">
    <name type="scientific">Microvenator marinus</name>
    <dbReference type="NCBI Taxonomy" id="2600177"/>
    <lineage>
        <taxon>Bacteria</taxon>
        <taxon>Deltaproteobacteria</taxon>
        <taxon>Bradymonadales</taxon>
        <taxon>Microvenatoraceae</taxon>
        <taxon>Microvenator</taxon>
    </lineage>
</organism>
<dbReference type="AlphaFoldDB" id="A0A5B8Y1K8"/>
<dbReference type="EMBL" id="CP042467">
    <property type="protein sequence ID" value="QED29826.1"/>
    <property type="molecule type" value="Genomic_DNA"/>
</dbReference>
<dbReference type="SUPFAM" id="SSF53335">
    <property type="entry name" value="S-adenosyl-L-methionine-dependent methyltransferases"/>
    <property type="match status" value="1"/>
</dbReference>
<dbReference type="KEGG" id="bbae:FRD01_21850"/>
<sequence length="271" mass="29975">MSDTTSEHQAAVAHRASVERLWTEPVYESCVSGLKVPSASSVLVAEARCGYVPSRLLTDTPEDTRIIALDPSRAMLDQARTRIDEAGQKRIFFVPQKVSALSYADDVFKTTICVNGVASLTQTQDALSELSRVTQVGGTIVLGVPLLSSFPEFYDMLDEALRAHKLTDVLNRTQEMRTGLLNVSRVAELAQAAGLHDVEFEEVSWDVAFGSGQELLSSALVRESFYPHWLGVIRSSDRDPILRYIVDAIDTYWHQDTFSCRIVCGCMKAVK</sequence>